<protein>
    <submittedName>
        <fullName evidence="1">Uncharacterized protein</fullName>
    </submittedName>
</protein>
<dbReference type="EMBL" id="BRYA01000399">
    <property type="protein sequence ID" value="GMI48453.1"/>
    <property type="molecule type" value="Genomic_DNA"/>
</dbReference>
<evidence type="ECO:0000313" key="1">
    <source>
        <dbReference type="EMBL" id="GMI48453.1"/>
    </source>
</evidence>
<dbReference type="AlphaFoldDB" id="A0A9W7GQV5"/>
<comment type="caution">
    <text evidence="1">The sequence shown here is derived from an EMBL/GenBank/DDBJ whole genome shotgun (WGS) entry which is preliminary data.</text>
</comment>
<gene>
    <name evidence="1" type="ORF">TrCOL_g6656</name>
</gene>
<reference evidence="2" key="1">
    <citation type="journal article" date="2023" name="Commun. Biol.">
        <title>Genome analysis of Parmales, the sister group of diatoms, reveals the evolutionary specialization of diatoms from phago-mixotrophs to photoautotrophs.</title>
        <authorList>
            <person name="Ban H."/>
            <person name="Sato S."/>
            <person name="Yoshikawa S."/>
            <person name="Yamada K."/>
            <person name="Nakamura Y."/>
            <person name="Ichinomiya M."/>
            <person name="Sato N."/>
            <person name="Blanc-Mathieu R."/>
            <person name="Endo H."/>
            <person name="Kuwata A."/>
            <person name="Ogata H."/>
        </authorList>
    </citation>
    <scope>NUCLEOTIDE SEQUENCE [LARGE SCALE GENOMIC DNA]</scope>
</reference>
<dbReference type="SUPFAM" id="SSF51182">
    <property type="entry name" value="RmlC-like cupins"/>
    <property type="match status" value="1"/>
</dbReference>
<proteinExistence type="predicted"/>
<sequence length="258" mass="28207">MPDPVDSTDSSAQAFQFTAAAFKDPLKELMSLTNSLQVIDVPVVEVESNADLEGYGCLIDSLDDMTTENKKFEIVKWPVSGWRQLDPSTGDEAGTTEGPFEVEWKGDFFRGKNLAINTPANEYLDGLGTSDFANATDAGDGVGGSEDAIYLWMTDYHPCGGQLFMPQTCSVGDVSSMPFFMCLAKASVGDDVNPSDMVGFKIPPGKGAYIHPNVWHNGFYVNRRYGRVKAITRQSRVHARVSASWANERGVLLKMPLK</sequence>
<dbReference type="Gene3D" id="2.60.120.480">
    <property type="entry name" value="Ureidoglycolate hydrolase"/>
    <property type="match status" value="1"/>
</dbReference>
<organism evidence="1 2">
    <name type="scientific">Triparma columacea</name>
    <dbReference type="NCBI Taxonomy" id="722753"/>
    <lineage>
        <taxon>Eukaryota</taxon>
        <taxon>Sar</taxon>
        <taxon>Stramenopiles</taxon>
        <taxon>Ochrophyta</taxon>
        <taxon>Bolidophyceae</taxon>
        <taxon>Parmales</taxon>
        <taxon>Triparmaceae</taxon>
        <taxon>Triparma</taxon>
    </lineage>
</organism>
<dbReference type="OrthoDB" id="10258141at2759"/>
<dbReference type="Proteomes" id="UP001165065">
    <property type="component" value="Unassembled WGS sequence"/>
</dbReference>
<accession>A0A9W7GQV5</accession>
<dbReference type="GO" id="GO:0004848">
    <property type="term" value="F:ureidoglycolate hydrolase activity"/>
    <property type="evidence" value="ECO:0007669"/>
    <property type="project" value="InterPro"/>
</dbReference>
<dbReference type="InterPro" id="IPR011051">
    <property type="entry name" value="RmlC_Cupin_sf"/>
</dbReference>
<name>A0A9W7GQV5_9STRA</name>
<evidence type="ECO:0000313" key="2">
    <source>
        <dbReference type="Proteomes" id="UP001165065"/>
    </source>
</evidence>
<dbReference type="InterPro" id="IPR024060">
    <property type="entry name" value="Ureidoglycolate_lyase_dom_sf"/>
</dbReference>
<keyword evidence="2" id="KW-1185">Reference proteome</keyword>